<evidence type="ECO:0000313" key="2">
    <source>
        <dbReference type="EMBL" id="RCG25381.1"/>
    </source>
</evidence>
<accession>A0A367F517</accession>
<dbReference type="Proteomes" id="UP000253094">
    <property type="component" value="Unassembled WGS sequence"/>
</dbReference>
<comment type="caution">
    <text evidence="2">The sequence shown here is derived from an EMBL/GenBank/DDBJ whole genome shotgun (WGS) entry which is preliminary data.</text>
</comment>
<protein>
    <submittedName>
        <fullName evidence="2">Uncharacterized protein</fullName>
    </submittedName>
</protein>
<sequence>MLSRQRARCTTTPSTVILGVRPPVSTVTGFSAGTASARCTCEGSSPLYRRSLRPATVTAVPSASMVTSAIGTVRERGLSEYPPTSTPTPGISGSRNLLRRRDTTAAMPAGSNTSTRRRSKSARSVSPSGCRRVTAPAL</sequence>
<proteinExistence type="predicted"/>
<evidence type="ECO:0000313" key="3">
    <source>
        <dbReference type="Proteomes" id="UP000253094"/>
    </source>
</evidence>
<dbReference type="AlphaFoldDB" id="A0A367F517"/>
<feature type="region of interest" description="Disordered" evidence="1">
    <location>
        <begin position="76"/>
        <end position="138"/>
    </location>
</feature>
<evidence type="ECO:0000256" key="1">
    <source>
        <dbReference type="SAM" id="MobiDB-lite"/>
    </source>
</evidence>
<dbReference type="EMBL" id="QOIL01000022">
    <property type="protein sequence ID" value="RCG25381.1"/>
    <property type="molecule type" value="Genomic_DNA"/>
</dbReference>
<keyword evidence="3" id="KW-1185">Reference proteome</keyword>
<name>A0A367F517_9ACTN</name>
<organism evidence="2 3">
    <name type="scientific">Sphaerisporangium album</name>
    <dbReference type="NCBI Taxonomy" id="509200"/>
    <lineage>
        <taxon>Bacteria</taxon>
        <taxon>Bacillati</taxon>
        <taxon>Actinomycetota</taxon>
        <taxon>Actinomycetes</taxon>
        <taxon>Streptosporangiales</taxon>
        <taxon>Streptosporangiaceae</taxon>
        <taxon>Sphaerisporangium</taxon>
    </lineage>
</organism>
<reference evidence="2 3" key="1">
    <citation type="submission" date="2018-06" db="EMBL/GenBank/DDBJ databases">
        <title>Sphaerisporangium craniellae sp. nov., isolated from a marine sponge in the South China Sea.</title>
        <authorList>
            <person name="Li L."/>
        </authorList>
    </citation>
    <scope>NUCLEOTIDE SEQUENCE [LARGE SCALE GENOMIC DNA]</scope>
    <source>
        <strain evidence="2 3">CCTCC AA 208026</strain>
    </source>
</reference>
<gene>
    <name evidence="2" type="ORF">DQ384_31435</name>
</gene>